<dbReference type="Pfam" id="PF13432">
    <property type="entry name" value="TPR_16"/>
    <property type="match status" value="1"/>
</dbReference>
<dbReference type="Proteomes" id="UP001162131">
    <property type="component" value="Unassembled WGS sequence"/>
</dbReference>
<proteinExistence type="predicted"/>
<feature type="repeat" description="TPR" evidence="3">
    <location>
        <begin position="65"/>
        <end position="98"/>
    </location>
</feature>
<feature type="compositionally biased region" description="Basic and acidic residues" evidence="4">
    <location>
        <begin position="606"/>
        <end position="621"/>
    </location>
</feature>
<feature type="repeat" description="TPR" evidence="3">
    <location>
        <begin position="176"/>
        <end position="209"/>
    </location>
</feature>
<dbReference type="GO" id="GO:0005634">
    <property type="term" value="C:nucleus"/>
    <property type="evidence" value="ECO:0007669"/>
    <property type="project" value="UniProtKB-SubCell"/>
</dbReference>
<feature type="repeat" description="TPR" evidence="3">
    <location>
        <begin position="31"/>
        <end position="64"/>
    </location>
</feature>
<feature type="compositionally biased region" description="Basic and acidic residues" evidence="4">
    <location>
        <begin position="430"/>
        <end position="440"/>
    </location>
</feature>
<dbReference type="Pfam" id="PF14559">
    <property type="entry name" value="TPR_19"/>
    <property type="match status" value="1"/>
</dbReference>
<keyword evidence="3" id="KW-0802">TPR repeat</keyword>
<feature type="region of interest" description="Disordered" evidence="4">
    <location>
        <begin position="601"/>
        <end position="652"/>
    </location>
</feature>
<dbReference type="InterPro" id="IPR011990">
    <property type="entry name" value="TPR-like_helical_dom_sf"/>
</dbReference>
<evidence type="ECO:0000256" key="1">
    <source>
        <dbReference type="ARBA" id="ARBA00004123"/>
    </source>
</evidence>
<dbReference type="PANTHER" id="PTHR14017:SF28">
    <property type="entry name" value="CHROMOSOME UNDETERMINED SCAFFOLD_98, WHOLE GENOME SHOTGUN SEQUENCE"/>
    <property type="match status" value="1"/>
</dbReference>
<evidence type="ECO:0000313" key="6">
    <source>
        <dbReference type="Proteomes" id="UP001162131"/>
    </source>
</evidence>
<evidence type="ECO:0000256" key="3">
    <source>
        <dbReference type="PROSITE-ProRule" id="PRU00339"/>
    </source>
</evidence>
<dbReference type="SMART" id="SM00028">
    <property type="entry name" value="TPR"/>
    <property type="match status" value="9"/>
</dbReference>
<evidence type="ECO:0000313" key="5">
    <source>
        <dbReference type="EMBL" id="CAG9334840.1"/>
    </source>
</evidence>
<feature type="compositionally biased region" description="Basic and acidic residues" evidence="4">
    <location>
        <begin position="640"/>
        <end position="652"/>
    </location>
</feature>
<feature type="repeat" description="TPR" evidence="3">
    <location>
        <begin position="101"/>
        <end position="134"/>
    </location>
</feature>
<sequence>MVIIFMLSKPSLNGEEIEELEKELKENPNNIGALSELAQWYASHGDYTSACQHYEKIVRVDDQNGKAWTALGHCYLLKGDYQKCFTVYQTAIRTCEDSKDPQLWYGIGLLYSKFDSFDHAESAFQSVLRYDSNFDQKHEVLYRLGIIYKHKKEYSTAINHFRNAIYCEKITSAKKIDAMCHIGSCLEHENKFDDAVQIYKEALELDQNSFKTREYLGFALMNQKLYEEALEILTQALEFSKENCLETGDIYYLIGRCHLEMKDFVSGQEAFQKAIYKNPSVYIYWTSIGILYALANQPQDAFECFVKASNINQDSGDVWFNMGILYEQCKQKQEACLAYQRSYTLNVANTHAMERKLKLQSEEDYENIPNFIHSNFEISEVPFSAKKNDKLTKNIKTLPDITKFDAKIDIDPGQMKNEEVIDDQLLKNQGSEDEKRDQESIPKINASESIIKPEPQNLQPSPQKSGFSMLPATNGISENFPRVSISQPIKMPQQTEIKPSLFQPAPPEAQTPLMPSTLPFQNPSNYQYPVSHEIPSVPPQYPRPAQASPMLQNQMKIPYNQLNQYQLAAIQNLMMNPMLAAQMMYAMNSISVMNNMKYMPNQQQKPKTEEPPKVNQEEELAKALANLNEVEDTKKQKRKLSSDDTATKKRKR</sequence>
<feature type="repeat" description="TPR" evidence="3">
    <location>
        <begin position="210"/>
        <end position="243"/>
    </location>
</feature>
<comment type="caution">
    <text evidence="5">The sequence shown here is derived from an EMBL/GenBank/DDBJ whole genome shotgun (WGS) entry which is preliminary data.</text>
</comment>
<evidence type="ECO:0000256" key="4">
    <source>
        <dbReference type="SAM" id="MobiDB-lite"/>
    </source>
</evidence>
<gene>
    <name evidence="5" type="ORF">BSTOLATCC_MIC62425</name>
</gene>
<dbReference type="Pfam" id="PF13181">
    <property type="entry name" value="TPR_8"/>
    <property type="match status" value="4"/>
</dbReference>
<reference evidence="5" key="1">
    <citation type="submission" date="2021-09" db="EMBL/GenBank/DDBJ databases">
        <authorList>
            <consortium name="AG Swart"/>
            <person name="Singh M."/>
            <person name="Singh A."/>
            <person name="Seah K."/>
            <person name="Emmerich C."/>
        </authorList>
    </citation>
    <scope>NUCLEOTIDE SEQUENCE</scope>
    <source>
        <strain evidence="5">ATCC30299</strain>
    </source>
</reference>
<dbReference type="Gene3D" id="1.25.40.10">
    <property type="entry name" value="Tetratricopeptide repeat domain"/>
    <property type="match status" value="2"/>
</dbReference>
<keyword evidence="2" id="KW-0539">Nucleus</keyword>
<dbReference type="InterPro" id="IPR019734">
    <property type="entry name" value="TPR_rpt"/>
</dbReference>
<dbReference type="EMBL" id="CAJZBQ010000060">
    <property type="protein sequence ID" value="CAG9334840.1"/>
    <property type="molecule type" value="Genomic_DNA"/>
</dbReference>
<dbReference type="InterPro" id="IPR051630">
    <property type="entry name" value="Corepressor-Demethylase"/>
</dbReference>
<dbReference type="SUPFAM" id="SSF48452">
    <property type="entry name" value="TPR-like"/>
    <property type="match status" value="2"/>
</dbReference>
<organism evidence="5 6">
    <name type="scientific">Blepharisma stoltei</name>
    <dbReference type="NCBI Taxonomy" id="1481888"/>
    <lineage>
        <taxon>Eukaryota</taxon>
        <taxon>Sar</taxon>
        <taxon>Alveolata</taxon>
        <taxon>Ciliophora</taxon>
        <taxon>Postciliodesmatophora</taxon>
        <taxon>Heterotrichea</taxon>
        <taxon>Heterotrichida</taxon>
        <taxon>Blepharismidae</taxon>
        <taxon>Blepharisma</taxon>
    </lineage>
</organism>
<accession>A0AAU9KC37</accession>
<feature type="region of interest" description="Disordered" evidence="4">
    <location>
        <begin position="426"/>
        <end position="468"/>
    </location>
</feature>
<dbReference type="PROSITE" id="PS50005">
    <property type="entry name" value="TPR"/>
    <property type="match status" value="7"/>
</dbReference>
<dbReference type="AlphaFoldDB" id="A0AAU9KC37"/>
<evidence type="ECO:0000256" key="2">
    <source>
        <dbReference type="ARBA" id="ARBA00023242"/>
    </source>
</evidence>
<feature type="repeat" description="TPR" evidence="3">
    <location>
        <begin position="138"/>
        <end position="171"/>
    </location>
</feature>
<feature type="repeat" description="TPR" evidence="3">
    <location>
        <begin position="248"/>
        <end position="281"/>
    </location>
</feature>
<name>A0AAU9KC37_9CILI</name>
<feature type="compositionally biased region" description="Polar residues" evidence="4">
    <location>
        <begin position="456"/>
        <end position="466"/>
    </location>
</feature>
<dbReference type="PANTHER" id="PTHR14017">
    <property type="entry name" value="LYSINE-SPECIFIC DEMETHYLASE"/>
    <property type="match status" value="1"/>
</dbReference>
<keyword evidence="6" id="KW-1185">Reference proteome</keyword>
<comment type="subcellular location">
    <subcellularLocation>
        <location evidence="1">Nucleus</location>
    </subcellularLocation>
</comment>
<protein>
    <submittedName>
        <fullName evidence="5">Uncharacterized protein</fullName>
    </submittedName>
</protein>